<comment type="pathway">
    <text evidence="1">Cofactor biosynthesis; tetrahydrofolate biosynthesis; 5,6,7,8-tetrahydrofolate from 7,8-dihydrofolate: step 1/1.</text>
</comment>
<comment type="caution">
    <text evidence="7">The sequence shown here is derived from an EMBL/GenBank/DDBJ whole genome shotgun (WGS) entry which is preliminary data.</text>
</comment>
<evidence type="ECO:0000256" key="5">
    <source>
        <dbReference type="ARBA" id="ARBA00023002"/>
    </source>
</evidence>
<evidence type="ECO:0000256" key="2">
    <source>
        <dbReference type="ARBA" id="ARBA00012856"/>
    </source>
</evidence>
<proteinExistence type="predicted"/>
<dbReference type="EMBL" id="JBDODL010001230">
    <property type="protein sequence ID" value="MES1921305.1"/>
    <property type="molecule type" value="Genomic_DNA"/>
</dbReference>
<dbReference type="PANTHER" id="PTHR48069">
    <property type="entry name" value="DIHYDROFOLATE REDUCTASE"/>
    <property type="match status" value="1"/>
</dbReference>
<dbReference type="Gene3D" id="3.40.430.10">
    <property type="entry name" value="Dihydrofolate Reductase, subunit A"/>
    <property type="match status" value="1"/>
</dbReference>
<dbReference type="InterPro" id="IPR001796">
    <property type="entry name" value="DHFR_dom"/>
</dbReference>
<evidence type="ECO:0000256" key="1">
    <source>
        <dbReference type="ARBA" id="ARBA00004903"/>
    </source>
</evidence>
<organism evidence="7 8">
    <name type="scientific">Bonamia ostreae</name>
    <dbReference type="NCBI Taxonomy" id="126728"/>
    <lineage>
        <taxon>Eukaryota</taxon>
        <taxon>Sar</taxon>
        <taxon>Rhizaria</taxon>
        <taxon>Endomyxa</taxon>
        <taxon>Ascetosporea</taxon>
        <taxon>Haplosporida</taxon>
        <taxon>Bonamia</taxon>
    </lineage>
</organism>
<dbReference type="InterPro" id="IPR024072">
    <property type="entry name" value="DHFR-like_dom_sf"/>
</dbReference>
<protein>
    <recommendedName>
        <fullName evidence="2">dihydrofolate reductase</fullName>
        <ecNumber evidence="2">1.5.1.3</ecNumber>
    </recommendedName>
</protein>
<evidence type="ECO:0000313" key="7">
    <source>
        <dbReference type="EMBL" id="MES1921305.1"/>
    </source>
</evidence>
<keyword evidence="4" id="KW-0521">NADP</keyword>
<dbReference type="InterPro" id="IPR012259">
    <property type="entry name" value="DHFR"/>
</dbReference>
<accession>A0ABV2ANS1</accession>
<sequence length="128" mass="14871">MGRKTWESIPNNVKPLKNRLNIVVSTTLSKKSKGENFTASPSFQHAIKMCQDKEKIEKLFLIGGSGIYETALRHDLCDKLYLTEIDKEFSCDVFFPKWDKSKYKIESKSDFQQENGLNFTYVVYNKCK</sequence>
<reference evidence="7 8" key="1">
    <citation type="journal article" date="2024" name="BMC Biol.">
        <title>Comparative genomics of Ascetosporea gives new insight into the evolutionary basis for animal parasitism in Rhizaria.</title>
        <authorList>
            <person name="Hiltunen Thoren M."/>
            <person name="Onut-Brannstrom I."/>
            <person name="Alfjorden A."/>
            <person name="Peckova H."/>
            <person name="Swords F."/>
            <person name="Hooper C."/>
            <person name="Holzer A.S."/>
            <person name="Bass D."/>
            <person name="Burki F."/>
        </authorList>
    </citation>
    <scope>NUCLEOTIDE SEQUENCE [LARGE SCALE GENOMIC DNA]</scope>
    <source>
        <strain evidence="7">20-A016</strain>
    </source>
</reference>
<feature type="domain" description="DHFR" evidence="6">
    <location>
        <begin position="1"/>
        <end position="126"/>
    </location>
</feature>
<keyword evidence="5" id="KW-0560">Oxidoreductase</keyword>
<dbReference type="EC" id="1.5.1.3" evidence="2"/>
<dbReference type="PANTHER" id="PTHR48069:SF3">
    <property type="entry name" value="DIHYDROFOLATE REDUCTASE"/>
    <property type="match status" value="1"/>
</dbReference>
<name>A0ABV2ANS1_9EUKA</name>
<keyword evidence="8" id="KW-1185">Reference proteome</keyword>
<evidence type="ECO:0000256" key="3">
    <source>
        <dbReference type="ARBA" id="ARBA00022563"/>
    </source>
</evidence>
<dbReference type="Proteomes" id="UP001439008">
    <property type="component" value="Unassembled WGS sequence"/>
</dbReference>
<gene>
    <name evidence="7" type="ORF">MHBO_002851</name>
</gene>
<dbReference type="PROSITE" id="PS51330">
    <property type="entry name" value="DHFR_2"/>
    <property type="match status" value="1"/>
</dbReference>
<evidence type="ECO:0000313" key="8">
    <source>
        <dbReference type="Proteomes" id="UP001439008"/>
    </source>
</evidence>
<dbReference type="SUPFAM" id="SSF53597">
    <property type="entry name" value="Dihydrofolate reductase-like"/>
    <property type="match status" value="1"/>
</dbReference>
<keyword evidence="3" id="KW-0554">One-carbon metabolism</keyword>
<evidence type="ECO:0000256" key="4">
    <source>
        <dbReference type="ARBA" id="ARBA00022857"/>
    </source>
</evidence>
<dbReference type="CDD" id="cd00209">
    <property type="entry name" value="DHFR"/>
    <property type="match status" value="1"/>
</dbReference>
<dbReference type="Pfam" id="PF00186">
    <property type="entry name" value="DHFR_1"/>
    <property type="match status" value="1"/>
</dbReference>
<evidence type="ECO:0000259" key="6">
    <source>
        <dbReference type="PROSITE" id="PS51330"/>
    </source>
</evidence>